<name>A0ABR1KLP5_9PEZI</name>
<sequence length="90" mass="9702">MTLATQRPNTFSHRHPSRVGPLHPLALALALAFSCPFPALFLPCPALPCPALPCACVLDRGSSHLAFSRTQFASWHFSCPMSALAIAFLK</sequence>
<evidence type="ECO:0000313" key="1">
    <source>
        <dbReference type="EMBL" id="KAK7517419.1"/>
    </source>
</evidence>
<evidence type="ECO:0008006" key="3">
    <source>
        <dbReference type="Google" id="ProtNLM"/>
    </source>
</evidence>
<evidence type="ECO:0000313" key="2">
    <source>
        <dbReference type="Proteomes" id="UP001363622"/>
    </source>
</evidence>
<organism evidence="1 2">
    <name type="scientific">Phyllosticta citriasiana</name>
    <dbReference type="NCBI Taxonomy" id="595635"/>
    <lineage>
        <taxon>Eukaryota</taxon>
        <taxon>Fungi</taxon>
        <taxon>Dikarya</taxon>
        <taxon>Ascomycota</taxon>
        <taxon>Pezizomycotina</taxon>
        <taxon>Dothideomycetes</taxon>
        <taxon>Dothideomycetes incertae sedis</taxon>
        <taxon>Botryosphaeriales</taxon>
        <taxon>Phyllostictaceae</taxon>
        <taxon>Phyllosticta</taxon>
    </lineage>
</organism>
<reference evidence="1 2" key="1">
    <citation type="submission" date="2024-04" db="EMBL/GenBank/DDBJ databases">
        <title>Phyllosticta paracitricarpa is synonymous to the EU quarantine fungus P. citricarpa based on phylogenomic analyses.</title>
        <authorList>
            <consortium name="Lawrence Berkeley National Laboratory"/>
            <person name="Van Ingen-Buijs V.A."/>
            <person name="Van Westerhoven A.C."/>
            <person name="Haridas S."/>
            <person name="Skiadas P."/>
            <person name="Martin F."/>
            <person name="Groenewald J.Z."/>
            <person name="Crous P.W."/>
            <person name="Seidl M.F."/>
        </authorList>
    </citation>
    <scope>NUCLEOTIDE SEQUENCE [LARGE SCALE GENOMIC DNA]</scope>
    <source>
        <strain evidence="1 2">CBS 123371</strain>
    </source>
</reference>
<proteinExistence type="predicted"/>
<gene>
    <name evidence="1" type="ORF">IWZ03DRAFT_171464</name>
</gene>
<dbReference type="PROSITE" id="PS51257">
    <property type="entry name" value="PROKAR_LIPOPROTEIN"/>
    <property type="match status" value="1"/>
</dbReference>
<dbReference type="Proteomes" id="UP001363622">
    <property type="component" value="Unassembled WGS sequence"/>
</dbReference>
<accession>A0ABR1KLP5</accession>
<keyword evidence="2" id="KW-1185">Reference proteome</keyword>
<dbReference type="EMBL" id="JBBPHU010000005">
    <property type="protein sequence ID" value="KAK7517419.1"/>
    <property type="molecule type" value="Genomic_DNA"/>
</dbReference>
<protein>
    <recommendedName>
        <fullName evidence="3">Secreted protein</fullName>
    </recommendedName>
</protein>
<comment type="caution">
    <text evidence="1">The sequence shown here is derived from an EMBL/GenBank/DDBJ whole genome shotgun (WGS) entry which is preliminary data.</text>
</comment>